<dbReference type="PANTHER" id="PTHR34584">
    <property type="entry name" value="NA(+)/H(+) ANTIPORTER SUBUNIT E1"/>
    <property type="match status" value="1"/>
</dbReference>
<keyword evidence="6 8" id="KW-1133">Transmembrane helix</keyword>
<name>A0ABT4CJC0_9CLOT</name>
<keyword evidence="3" id="KW-0050">Antiport</keyword>
<keyword evidence="4" id="KW-1003">Cell membrane</keyword>
<evidence type="ECO:0000256" key="2">
    <source>
        <dbReference type="ARBA" id="ARBA00006228"/>
    </source>
</evidence>
<evidence type="ECO:0000313" key="10">
    <source>
        <dbReference type="Proteomes" id="UP001079657"/>
    </source>
</evidence>
<comment type="subcellular location">
    <subcellularLocation>
        <location evidence="1">Cell membrane</location>
        <topology evidence="1">Multi-pass membrane protein</topology>
    </subcellularLocation>
</comment>
<evidence type="ECO:0000256" key="8">
    <source>
        <dbReference type="SAM" id="Phobius"/>
    </source>
</evidence>
<dbReference type="PANTHER" id="PTHR34584:SF1">
    <property type="entry name" value="NA(+)_H(+) ANTIPORTER SUBUNIT E1"/>
    <property type="match status" value="1"/>
</dbReference>
<keyword evidence="3" id="KW-0813">Transport</keyword>
<dbReference type="InterPro" id="IPR002758">
    <property type="entry name" value="Cation_antiport_E"/>
</dbReference>
<feature type="transmembrane region" description="Helical" evidence="8">
    <location>
        <begin position="12"/>
        <end position="42"/>
    </location>
</feature>
<keyword evidence="10" id="KW-1185">Reference proteome</keyword>
<gene>
    <name evidence="9" type="ORF">OXH55_00600</name>
</gene>
<dbReference type="Proteomes" id="UP001079657">
    <property type="component" value="Unassembled WGS sequence"/>
</dbReference>
<evidence type="ECO:0000256" key="3">
    <source>
        <dbReference type="ARBA" id="ARBA00022449"/>
    </source>
</evidence>
<evidence type="ECO:0000256" key="4">
    <source>
        <dbReference type="ARBA" id="ARBA00022475"/>
    </source>
</evidence>
<dbReference type="EMBL" id="JAPQES010000001">
    <property type="protein sequence ID" value="MCY6369144.1"/>
    <property type="molecule type" value="Genomic_DNA"/>
</dbReference>
<accession>A0ABT4CJC0</accession>
<evidence type="ECO:0000313" key="9">
    <source>
        <dbReference type="EMBL" id="MCY6369144.1"/>
    </source>
</evidence>
<sequence length="162" mass="18999">MIKFKPQYETFAILLLFWFLFTLDFSLWNSIVGTIISVIITRFSFGIVYDDSDFIVRIPNVFILIRYSFRLIYEIYRASFLQIIRILKKDNDSVIVKVELDITDPFLITIIANSITLTPGTITVDAVDNILYVLYIKDDGKDGEKLKKDIKNRFEKYFIKKG</sequence>
<evidence type="ECO:0000256" key="1">
    <source>
        <dbReference type="ARBA" id="ARBA00004651"/>
    </source>
</evidence>
<evidence type="ECO:0000256" key="6">
    <source>
        <dbReference type="ARBA" id="ARBA00022989"/>
    </source>
</evidence>
<comment type="similarity">
    <text evidence="2">Belongs to the CPA3 antiporters (TC 2.A.63) subunit E family.</text>
</comment>
<evidence type="ECO:0000256" key="7">
    <source>
        <dbReference type="ARBA" id="ARBA00023136"/>
    </source>
</evidence>
<dbReference type="RefSeq" id="WP_268047465.1">
    <property type="nucleotide sequence ID" value="NZ_JAPQES010000001.1"/>
</dbReference>
<organism evidence="9 10">
    <name type="scientific">Clostridium ganghwense</name>
    <dbReference type="NCBI Taxonomy" id="312089"/>
    <lineage>
        <taxon>Bacteria</taxon>
        <taxon>Bacillati</taxon>
        <taxon>Bacillota</taxon>
        <taxon>Clostridia</taxon>
        <taxon>Eubacteriales</taxon>
        <taxon>Clostridiaceae</taxon>
        <taxon>Clostridium</taxon>
    </lineage>
</organism>
<keyword evidence="5 8" id="KW-0812">Transmembrane</keyword>
<keyword evidence="7 8" id="KW-0472">Membrane</keyword>
<proteinExistence type="inferred from homology"/>
<comment type="caution">
    <text evidence="9">The sequence shown here is derived from an EMBL/GenBank/DDBJ whole genome shotgun (WGS) entry which is preliminary data.</text>
</comment>
<evidence type="ECO:0000256" key="5">
    <source>
        <dbReference type="ARBA" id="ARBA00022692"/>
    </source>
</evidence>
<dbReference type="Pfam" id="PF01899">
    <property type="entry name" value="MNHE"/>
    <property type="match status" value="1"/>
</dbReference>
<reference evidence="9" key="1">
    <citation type="submission" date="2022-12" db="EMBL/GenBank/DDBJ databases">
        <authorList>
            <person name="Wang J."/>
        </authorList>
    </citation>
    <scope>NUCLEOTIDE SEQUENCE</scope>
    <source>
        <strain evidence="9">HY-42-06</strain>
    </source>
</reference>
<protein>
    <submittedName>
        <fullName evidence="9">Na+/H+ antiporter subunit E</fullName>
    </submittedName>
</protein>